<sequence length="67" mass="7204">MTPLPELIFDKEINMRTLNKTEAELVTGGVTGNCAGDTKDGASGPLPGETLLEYYLRTQAEQNEGGF</sequence>
<organism evidence="1 2">
    <name type="scientific">Planctobacterium marinum</name>
    <dbReference type="NCBI Taxonomy" id="1631968"/>
    <lineage>
        <taxon>Bacteria</taxon>
        <taxon>Pseudomonadati</taxon>
        <taxon>Pseudomonadota</taxon>
        <taxon>Gammaproteobacteria</taxon>
        <taxon>Alteromonadales</taxon>
        <taxon>Alteromonadaceae</taxon>
        <taxon>Planctobacterium</taxon>
    </lineage>
</organism>
<reference evidence="1" key="1">
    <citation type="submission" date="2023-01" db="EMBL/GenBank/DDBJ databases">
        <title>Complete genome sequence of Planctobacterium marinum strain Dej080120_11.</title>
        <authorList>
            <person name="Ueki S."/>
            <person name="Maruyama F."/>
        </authorList>
    </citation>
    <scope>NUCLEOTIDE SEQUENCE</scope>
    <source>
        <strain evidence="1">Dej080120_11</strain>
    </source>
</reference>
<dbReference type="EMBL" id="AP027272">
    <property type="protein sequence ID" value="BDX07467.1"/>
    <property type="molecule type" value="Genomic_DNA"/>
</dbReference>
<gene>
    <name evidence="1" type="ORF">MACH26_29880</name>
</gene>
<evidence type="ECO:0000313" key="1">
    <source>
        <dbReference type="EMBL" id="BDX07467.1"/>
    </source>
</evidence>
<proteinExistence type="predicted"/>
<keyword evidence="2" id="KW-1185">Reference proteome</keyword>
<protein>
    <submittedName>
        <fullName evidence="1">Uncharacterized protein</fullName>
    </submittedName>
</protein>
<accession>A0AA48HRN8</accession>
<evidence type="ECO:0000313" key="2">
    <source>
        <dbReference type="Proteomes" id="UP001333710"/>
    </source>
</evidence>
<dbReference type="Proteomes" id="UP001333710">
    <property type="component" value="Chromosome"/>
</dbReference>
<dbReference type="KEGG" id="pmaw:MACH26_29880"/>
<dbReference type="AlphaFoldDB" id="A0AA48HRN8"/>
<name>A0AA48HRN8_9ALTE</name>